<dbReference type="PANTHER" id="PTHR12526:SF627">
    <property type="entry name" value="D-RHAMNOSYLTRANSFERASE WBPZ"/>
    <property type="match status" value="1"/>
</dbReference>
<keyword evidence="2" id="KW-0808">Transferase</keyword>
<organism evidence="4 5">
    <name type="scientific">Streptomyces mimosae</name>
    <dbReference type="NCBI Taxonomy" id="2586635"/>
    <lineage>
        <taxon>Bacteria</taxon>
        <taxon>Bacillati</taxon>
        <taxon>Actinomycetota</taxon>
        <taxon>Actinomycetes</taxon>
        <taxon>Kitasatosporales</taxon>
        <taxon>Streptomycetaceae</taxon>
        <taxon>Streptomyces</taxon>
    </lineage>
</organism>
<keyword evidence="5" id="KW-1185">Reference proteome</keyword>
<reference evidence="4" key="1">
    <citation type="submission" date="2019-10" db="EMBL/GenBank/DDBJ databases">
        <title>Nonomuraea sp. nov., isolated from Phyllanthus amarus.</title>
        <authorList>
            <person name="Klykleung N."/>
            <person name="Tanasupawat S."/>
        </authorList>
    </citation>
    <scope>NUCLEOTIDE SEQUENCE [LARGE SCALE GENOMIC DNA]</scope>
    <source>
        <strain evidence="4">3MP-10</strain>
    </source>
</reference>
<accession>A0A5N6A4S5</accession>
<sequence length="663" mass="71719">MKITFLLHNAYGIGGTIRSAANLSTALAERHEVTVASLYCHRDSPGLDFDPRVRLVGLIDQREGSKDLALPAADQPSEVFPASVGGVSGLSDQRMADYLAHSDADVVISTRPVLNVYLARFGVPGRYLRIGQEHSTLTVREQAGHRELQLNAVAQLDAFAPVSSNDAAAYRAALPEAAGRIRHIPNSSPAPAVTRSTGENRLVVAAGRLVAQKRYDVLIDAFARLREEFPDWELRIYGRGPLRDPLLEQVDRLGLAGRVRLMGAVAPLDTEWAKGAVGAVSSTWESFGLTIVEAMACGLPVVSRDCPYGPSEIITPDEDGVLVPMDEGDEGLAAGLRRLMADPELRRRMAENAIRTAARYEPSVVAEAYEELFTARPRGGGVRRLRGRLRRRPDRRLVVAASAEAPARPAAHCVATADGGFTVALTPAEPGDLVLRLRDDPEGRQLRLPLDREGRGTVSRAEHRLAEGRWDAYVTASTAARARRLVAHRVEQAALVGSVPTVGEGGVTSWIPYTTKEGNLTIRTWGRPAHAEVADITLDEESALVTATPHGPPAQLALAVRQQEPDVLDFTIPLRVLPTGRVLLTIPYERALAAPHGRWNLLIRSSDGTLVPLGRIGGDTVDRRRTDLYPLVTRGGNTLRLGYTGDNALVLTTAPVRPKDAPH</sequence>
<comment type="caution">
    <text evidence="4">The sequence shown here is derived from an EMBL/GenBank/DDBJ whole genome shotgun (WGS) entry which is preliminary data.</text>
</comment>
<proteinExistence type="predicted"/>
<dbReference type="Gene3D" id="3.40.50.2000">
    <property type="entry name" value="Glycogen Phosphorylase B"/>
    <property type="match status" value="2"/>
</dbReference>
<protein>
    <recommendedName>
        <fullName evidence="1">D-inositol 3-phosphate glycosyltransferase</fullName>
    </recommendedName>
</protein>
<dbReference type="EMBL" id="VDLY02000011">
    <property type="protein sequence ID" value="KAB8163797.1"/>
    <property type="molecule type" value="Genomic_DNA"/>
</dbReference>
<evidence type="ECO:0000256" key="2">
    <source>
        <dbReference type="ARBA" id="ARBA00022679"/>
    </source>
</evidence>
<dbReference type="Proteomes" id="UP000314251">
    <property type="component" value="Unassembled WGS sequence"/>
</dbReference>
<evidence type="ECO:0000313" key="5">
    <source>
        <dbReference type="Proteomes" id="UP000314251"/>
    </source>
</evidence>
<gene>
    <name evidence="4" type="ORF">FH607_017825</name>
</gene>
<feature type="domain" description="Glycosyl transferase family 1" evidence="3">
    <location>
        <begin position="195"/>
        <end position="354"/>
    </location>
</feature>
<name>A0A5N6A4S5_9ACTN</name>
<dbReference type="RefSeq" id="WP_139669704.1">
    <property type="nucleotide sequence ID" value="NZ_VDLY02000011.1"/>
</dbReference>
<dbReference type="SUPFAM" id="SSF53756">
    <property type="entry name" value="UDP-Glycosyltransferase/glycogen phosphorylase"/>
    <property type="match status" value="1"/>
</dbReference>
<dbReference type="PANTHER" id="PTHR12526">
    <property type="entry name" value="GLYCOSYLTRANSFERASE"/>
    <property type="match status" value="1"/>
</dbReference>
<evidence type="ECO:0000259" key="3">
    <source>
        <dbReference type="Pfam" id="PF00534"/>
    </source>
</evidence>
<dbReference type="OrthoDB" id="570545at2"/>
<evidence type="ECO:0000313" key="4">
    <source>
        <dbReference type="EMBL" id="KAB8163797.1"/>
    </source>
</evidence>
<dbReference type="CDD" id="cd03820">
    <property type="entry name" value="GT4_AmsD-like"/>
    <property type="match status" value="1"/>
</dbReference>
<dbReference type="Pfam" id="PF00534">
    <property type="entry name" value="Glycos_transf_1"/>
    <property type="match status" value="1"/>
</dbReference>
<dbReference type="InterPro" id="IPR001296">
    <property type="entry name" value="Glyco_trans_1"/>
</dbReference>
<evidence type="ECO:0000256" key="1">
    <source>
        <dbReference type="ARBA" id="ARBA00021292"/>
    </source>
</evidence>
<dbReference type="GO" id="GO:0016757">
    <property type="term" value="F:glycosyltransferase activity"/>
    <property type="evidence" value="ECO:0007669"/>
    <property type="project" value="InterPro"/>
</dbReference>
<dbReference type="AlphaFoldDB" id="A0A5N6A4S5"/>